<name>A0ABD2MQW9_9CUCU</name>
<keyword evidence="3" id="KW-1185">Reference proteome</keyword>
<feature type="compositionally biased region" description="Basic and acidic residues" evidence="1">
    <location>
        <begin position="36"/>
        <end position="54"/>
    </location>
</feature>
<dbReference type="EMBL" id="JABFTP020000021">
    <property type="protein sequence ID" value="KAL3268727.1"/>
    <property type="molecule type" value="Genomic_DNA"/>
</dbReference>
<dbReference type="Proteomes" id="UP001516400">
    <property type="component" value="Unassembled WGS sequence"/>
</dbReference>
<comment type="caution">
    <text evidence="2">The sequence shown here is derived from an EMBL/GenBank/DDBJ whole genome shotgun (WGS) entry which is preliminary data.</text>
</comment>
<evidence type="ECO:0000256" key="1">
    <source>
        <dbReference type="SAM" id="MobiDB-lite"/>
    </source>
</evidence>
<accession>A0ABD2MQW9</accession>
<proteinExistence type="predicted"/>
<gene>
    <name evidence="2" type="ORF">HHI36_007829</name>
</gene>
<dbReference type="AlphaFoldDB" id="A0ABD2MQW9"/>
<feature type="region of interest" description="Disordered" evidence="1">
    <location>
        <begin position="36"/>
        <end position="56"/>
    </location>
</feature>
<reference evidence="2 3" key="1">
    <citation type="journal article" date="2021" name="BMC Biol.">
        <title>Horizontally acquired antibacterial genes associated with adaptive radiation of ladybird beetles.</title>
        <authorList>
            <person name="Li H.S."/>
            <person name="Tang X.F."/>
            <person name="Huang Y.H."/>
            <person name="Xu Z.Y."/>
            <person name="Chen M.L."/>
            <person name="Du X.Y."/>
            <person name="Qiu B.Y."/>
            <person name="Chen P.T."/>
            <person name="Zhang W."/>
            <person name="Slipinski A."/>
            <person name="Escalona H.E."/>
            <person name="Waterhouse R.M."/>
            <person name="Zwick A."/>
            <person name="Pang H."/>
        </authorList>
    </citation>
    <scope>NUCLEOTIDE SEQUENCE [LARGE SCALE GENOMIC DNA]</scope>
    <source>
        <strain evidence="2">SYSU2018</strain>
    </source>
</reference>
<evidence type="ECO:0000313" key="3">
    <source>
        <dbReference type="Proteomes" id="UP001516400"/>
    </source>
</evidence>
<evidence type="ECO:0000313" key="2">
    <source>
        <dbReference type="EMBL" id="KAL3268727.1"/>
    </source>
</evidence>
<sequence length="144" mass="16486">SKAELDIAKRTTRPLVEISREKRRSLGRRCTVRNVRRSERKLEEENEEQRSESREIEDDLTRNLLRYASLRPDLRPPLSELGYSQKLLKSVKEMDAFLSKKFEHTTSLAAATDLIHVGAVAVCEVSGVLIKTQKSPTRLNNEPV</sequence>
<organism evidence="2 3">
    <name type="scientific">Cryptolaemus montrouzieri</name>
    <dbReference type="NCBI Taxonomy" id="559131"/>
    <lineage>
        <taxon>Eukaryota</taxon>
        <taxon>Metazoa</taxon>
        <taxon>Ecdysozoa</taxon>
        <taxon>Arthropoda</taxon>
        <taxon>Hexapoda</taxon>
        <taxon>Insecta</taxon>
        <taxon>Pterygota</taxon>
        <taxon>Neoptera</taxon>
        <taxon>Endopterygota</taxon>
        <taxon>Coleoptera</taxon>
        <taxon>Polyphaga</taxon>
        <taxon>Cucujiformia</taxon>
        <taxon>Coccinelloidea</taxon>
        <taxon>Coccinellidae</taxon>
        <taxon>Scymninae</taxon>
        <taxon>Scymnini</taxon>
        <taxon>Cryptolaemus</taxon>
    </lineage>
</organism>
<feature type="non-terminal residue" evidence="2">
    <location>
        <position position="1"/>
    </location>
</feature>
<protein>
    <submittedName>
        <fullName evidence="2">Uncharacterized protein</fullName>
    </submittedName>
</protein>